<name>A0A6J5QQ63_9CAUD</name>
<sequence length="229" mass="27135">MSEIRTIKREFFRHEELFEAEKKSGLPLRVAFAGLFCCCDDDGKFLWKPAQLKLDVLPYDPVDMSAVLDQLEFHQFIVKQQEEGYMYGIIPTFKKHQICRIIVNPKPKTRKNNKRQYDPSLPEHEVLEYLRRKIGKNFRFNDASLVHIKNRLIEPDITVEDCKKVIDHKYIEWGHDSYWSKFLRPTTLFLPSKFYEYLADSESPEIKNKSRDEKILDMLNAKIGESNES</sequence>
<proteinExistence type="predicted"/>
<accession>A0A6J5QQ63</accession>
<gene>
    <name evidence="3" type="ORF">UFOVP1089_27</name>
    <name evidence="4" type="ORF">UFOVP1443_46</name>
    <name evidence="2" type="ORF">UFOVP459_58</name>
</gene>
<evidence type="ECO:0000313" key="3">
    <source>
        <dbReference type="EMBL" id="CAB4182905.1"/>
    </source>
</evidence>
<protein>
    <recommendedName>
        <fullName evidence="1">Phage conserved hypothetical protein C-terminal domain-containing protein</fullName>
    </recommendedName>
</protein>
<dbReference type="EMBL" id="LR797389">
    <property type="protein sequence ID" value="CAB4212899.1"/>
    <property type="molecule type" value="Genomic_DNA"/>
</dbReference>
<dbReference type="InterPro" id="IPR011741">
    <property type="entry name" value="Phg_2220_C"/>
</dbReference>
<dbReference type="Pfam" id="PF09524">
    <property type="entry name" value="Phg_2220_C"/>
    <property type="match status" value="1"/>
</dbReference>
<feature type="domain" description="Phage conserved hypothetical protein C-terminal" evidence="1">
    <location>
        <begin position="126"/>
        <end position="198"/>
    </location>
</feature>
<evidence type="ECO:0000313" key="2">
    <source>
        <dbReference type="EMBL" id="CAB4144748.1"/>
    </source>
</evidence>
<organism evidence="3">
    <name type="scientific">uncultured Caudovirales phage</name>
    <dbReference type="NCBI Taxonomy" id="2100421"/>
    <lineage>
        <taxon>Viruses</taxon>
        <taxon>Duplodnaviria</taxon>
        <taxon>Heunggongvirae</taxon>
        <taxon>Uroviricota</taxon>
        <taxon>Caudoviricetes</taxon>
        <taxon>Peduoviridae</taxon>
        <taxon>Maltschvirus</taxon>
        <taxon>Maltschvirus maltsch</taxon>
    </lineage>
</organism>
<evidence type="ECO:0000259" key="1">
    <source>
        <dbReference type="Pfam" id="PF09524"/>
    </source>
</evidence>
<reference evidence="3" key="1">
    <citation type="submission" date="2020-05" db="EMBL/GenBank/DDBJ databases">
        <authorList>
            <person name="Chiriac C."/>
            <person name="Salcher M."/>
            <person name="Ghai R."/>
            <person name="Kavagutti S V."/>
        </authorList>
    </citation>
    <scope>NUCLEOTIDE SEQUENCE</scope>
</reference>
<dbReference type="EMBL" id="LR797029">
    <property type="protein sequence ID" value="CAB4182905.1"/>
    <property type="molecule type" value="Genomic_DNA"/>
</dbReference>
<dbReference type="EMBL" id="LR796424">
    <property type="protein sequence ID" value="CAB4144748.1"/>
    <property type="molecule type" value="Genomic_DNA"/>
</dbReference>
<evidence type="ECO:0000313" key="4">
    <source>
        <dbReference type="EMBL" id="CAB4212899.1"/>
    </source>
</evidence>